<dbReference type="Proteomes" id="UP000054107">
    <property type="component" value="Unassembled WGS sequence"/>
</dbReference>
<dbReference type="EMBL" id="LN734054">
    <property type="protein sequence ID" value="CEP19595.1"/>
    <property type="molecule type" value="Genomic_DNA"/>
</dbReference>
<accession>A0A0B7NVL7</accession>
<sequence>MRVSNALLNYHKTVPTTSLAGKPTASWSALLTATGIYAWQGRTSSTPLIYLLGYPICSNNTQRNVAYQKIYDCIRNAIHIYSQRQLSICGRATVMNNIIYSTFLWHVMRLTTFTKSQLLSLRSLGASFINRRIFPRFSFDILWFNLGPLALHEHWVSPIHLHYLNSPLPPHYTVPLLPMLLLYALSWFYYSSELSHFLHYYLLFPSSRRRLWFPNRHLLQFTYLYPFNNLQTCISMFSPTNFDTCYVNALNCLSLPLHDILLQSLPTNHPSFHSFISADLVLQSYRSAKQLLVSDVFLFDPESQVICVRSSFRHVSRHPTVSKSVTMLISSHQLQLKPFFLAQYTISPRPILSPNTPPSLKPFCKRILAPP</sequence>
<dbReference type="AlphaFoldDB" id="A0A0B7NVL7"/>
<reference evidence="1 2" key="1">
    <citation type="submission" date="2014-09" db="EMBL/GenBank/DDBJ databases">
        <authorList>
            <person name="Ellenberger Sabrina"/>
        </authorList>
    </citation>
    <scope>NUCLEOTIDE SEQUENCE [LARGE SCALE GENOMIC DNA]</scope>
    <source>
        <strain evidence="1 2">CBS 412.66</strain>
    </source>
</reference>
<evidence type="ECO:0000313" key="1">
    <source>
        <dbReference type="EMBL" id="CEP19595.1"/>
    </source>
</evidence>
<name>A0A0B7NVL7_9FUNG</name>
<gene>
    <name evidence="1" type="primary">PARPA_13911.1 scaffold 47386</name>
</gene>
<protein>
    <submittedName>
        <fullName evidence="1">Uncharacterized protein</fullName>
    </submittedName>
</protein>
<keyword evidence="2" id="KW-1185">Reference proteome</keyword>
<organism evidence="1 2">
    <name type="scientific">Parasitella parasitica</name>
    <dbReference type="NCBI Taxonomy" id="35722"/>
    <lineage>
        <taxon>Eukaryota</taxon>
        <taxon>Fungi</taxon>
        <taxon>Fungi incertae sedis</taxon>
        <taxon>Mucoromycota</taxon>
        <taxon>Mucoromycotina</taxon>
        <taxon>Mucoromycetes</taxon>
        <taxon>Mucorales</taxon>
        <taxon>Mucorineae</taxon>
        <taxon>Mucoraceae</taxon>
        <taxon>Parasitella</taxon>
    </lineage>
</organism>
<proteinExistence type="predicted"/>
<evidence type="ECO:0000313" key="2">
    <source>
        <dbReference type="Proteomes" id="UP000054107"/>
    </source>
</evidence>